<dbReference type="InterPro" id="IPR038396">
    <property type="entry name" value="SpoIIAA-like_sf"/>
</dbReference>
<keyword evidence="2" id="KW-1185">Reference proteome</keyword>
<dbReference type="InterPro" id="IPR021866">
    <property type="entry name" value="SpoIIAA-like"/>
</dbReference>
<dbReference type="EMBL" id="JBHTJO010000001">
    <property type="protein sequence ID" value="MFD0986477.1"/>
    <property type="molecule type" value="Genomic_DNA"/>
</dbReference>
<proteinExistence type="predicted"/>
<protein>
    <submittedName>
        <fullName evidence="1">STAS/SEC14 domain-containing protein</fullName>
    </submittedName>
</protein>
<evidence type="ECO:0000313" key="1">
    <source>
        <dbReference type="EMBL" id="MFD0986477.1"/>
    </source>
</evidence>
<gene>
    <name evidence="1" type="ORF">ACFQ2F_05135</name>
</gene>
<reference evidence="2" key="1">
    <citation type="journal article" date="2019" name="Int. J. Syst. Evol. Microbiol.">
        <title>The Global Catalogue of Microorganisms (GCM) 10K type strain sequencing project: providing services to taxonomists for standard genome sequencing and annotation.</title>
        <authorList>
            <consortium name="The Broad Institute Genomics Platform"/>
            <consortium name="The Broad Institute Genome Sequencing Center for Infectious Disease"/>
            <person name="Wu L."/>
            <person name="Ma J."/>
        </authorList>
    </citation>
    <scope>NUCLEOTIDE SEQUENCE [LARGE SCALE GENOMIC DNA]</scope>
    <source>
        <strain evidence="2">CCUG 61697</strain>
    </source>
</reference>
<organism evidence="1 2">
    <name type="scientific">Methyloligella solikamskensis</name>
    <dbReference type="NCBI Taxonomy" id="1177756"/>
    <lineage>
        <taxon>Bacteria</taxon>
        <taxon>Pseudomonadati</taxon>
        <taxon>Pseudomonadota</taxon>
        <taxon>Alphaproteobacteria</taxon>
        <taxon>Hyphomicrobiales</taxon>
        <taxon>Hyphomicrobiaceae</taxon>
        <taxon>Methyloligella</taxon>
    </lineage>
</organism>
<dbReference type="Proteomes" id="UP001597102">
    <property type="component" value="Unassembled WGS sequence"/>
</dbReference>
<evidence type="ECO:0000313" key="2">
    <source>
        <dbReference type="Proteomes" id="UP001597102"/>
    </source>
</evidence>
<comment type="caution">
    <text evidence="1">The sequence shown here is derived from an EMBL/GenBank/DDBJ whole genome shotgun (WGS) entry which is preliminary data.</text>
</comment>
<sequence length="124" mass="14518">MLSYKEFDNAKTAEIRIAGKVSTEEFDEVAEKLEAFIERHGEVRLMEIFESFDGMEARAFWHDIRFSLRHLRDFDRCAVVCEATIFDLWSELVAPFTKCEARQFKPDQMEEAREWLSGTGDAEI</sequence>
<name>A0ABW3JAM5_9HYPH</name>
<dbReference type="SUPFAM" id="SSF52091">
    <property type="entry name" value="SpoIIaa-like"/>
    <property type="match status" value="1"/>
</dbReference>
<accession>A0ABW3JAM5</accession>
<dbReference type="InterPro" id="IPR036513">
    <property type="entry name" value="STAS_dom_sf"/>
</dbReference>
<dbReference type="Gene3D" id="3.40.50.10600">
    <property type="entry name" value="SpoIIaa-like domains"/>
    <property type="match status" value="1"/>
</dbReference>
<dbReference type="Pfam" id="PF11964">
    <property type="entry name" value="SpoIIAA-like"/>
    <property type="match status" value="1"/>
</dbReference>
<dbReference type="RefSeq" id="WP_379086683.1">
    <property type="nucleotide sequence ID" value="NZ_JBHTJO010000001.1"/>
</dbReference>